<gene>
    <name evidence="4" type="ORF">EVOR1521_LOCUS26764</name>
</gene>
<dbReference type="SMART" id="SM00368">
    <property type="entry name" value="LRR_RI"/>
    <property type="match status" value="3"/>
</dbReference>
<dbReference type="EMBL" id="CAUJNA010003534">
    <property type="protein sequence ID" value="CAJ1404289.1"/>
    <property type="molecule type" value="Genomic_DNA"/>
</dbReference>
<protein>
    <recommendedName>
        <fullName evidence="6">Protein C10</fullName>
    </recommendedName>
</protein>
<evidence type="ECO:0000313" key="5">
    <source>
        <dbReference type="Proteomes" id="UP001178507"/>
    </source>
</evidence>
<dbReference type="SUPFAM" id="SSF52047">
    <property type="entry name" value="RNI-like"/>
    <property type="match status" value="1"/>
</dbReference>
<keyword evidence="1" id="KW-0343">GTPase activation</keyword>
<sequence>MVLELERALQLQDELIQAYQGAQEQLRLYAQQIKDRADPVAALKAAEAREKLLLDLQKPVVARYGFEESAQGVKEAMFEYARMSGNNLVIKRNNHMERLIAAGEDIDYYNGVSAQQSLRNFGTRRPVPQSQFPLVAWEEFQKSVEGRLLPVPRHDMLSAQRTEELVGACKRGDLARAKALLDQGSCLALNVGFQGLGMAVKVLAQALGGPQTLELDISGNCLGPEGAKALAAGVPQALKVLRLNVARNRLTLEGVRSIAASLPSGLEELALGFAGMKTGPAGAAALAEKLPQVTKLSLDLAGNQMGDDGLECISKALPKSLELLHVVLLGNNLSRRGFFMIDRQIGDPLHEHHLPKLQPENFVKVGEVEVTEFKEQADGAMIRQVEWQKAI</sequence>
<dbReference type="Gene3D" id="3.80.10.10">
    <property type="entry name" value="Ribonuclease Inhibitor"/>
    <property type="match status" value="1"/>
</dbReference>
<dbReference type="InterPro" id="IPR027038">
    <property type="entry name" value="RanGap"/>
</dbReference>
<comment type="caution">
    <text evidence="4">The sequence shown here is derived from an EMBL/GenBank/DDBJ whole genome shotgun (WGS) entry which is preliminary data.</text>
</comment>
<dbReference type="GO" id="GO:0005634">
    <property type="term" value="C:nucleus"/>
    <property type="evidence" value="ECO:0007669"/>
    <property type="project" value="TreeGrafter"/>
</dbReference>
<dbReference type="PANTHER" id="PTHR24113">
    <property type="entry name" value="RAN GTPASE-ACTIVATING PROTEIN 1"/>
    <property type="match status" value="1"/>
</dbReference>
<evidence type="ECO:0008006" key="6">
    <source>
        <dbReference type="Google" id="ProtNLM"/>
    </source>
</evidence>
<dbReference type="GO" id="GO:0048471">
    <property type="term" value="C:perinuclear region of cytoplasm"/>
    <property type="evidence" value="ECO:0007669"/>
    <property type="project" value="TreeGrafter"/>
</dbReference>
<keyword evidence="5" id="KW-1185">Reference proteome</keyword>
<dbReference type="Pfam" id="PF13516">
    <property type="entry name" value="LRR_6"/>
    <property type="match status" value="3"/>
</dbReference>
<dbReference type="GO" id="GO:0005096">
    <property type="term" value="F:GTPase activator activity"/>
    <property type="evidence" value="ECO:0007669"/>
    <property type="project" value="UniProtKB-KW"/>
</dbReference>
<dbReference type="GO" id="GO:0006913">
    <property type="term" value="P:nucleocytoplasmic transport"/>
    <property type="evidence" value="ECO:0007669"/>
    <property type="project" value="TreeGrafter"/>
</dbReference>
<evidence type="ECO:0000256" key="2">
    <source>
        <dbReference type="ARBA" id="ARBA00022614"/>
    </source>
</evidence>
<dbReference type="InterPro" id="IPR001611">
    <property type="entry name" value="Leu-rich_rpt"/>
</dbReference>
<dbReference type="GO" id="GO:0005829">
    <property type="term" value="C:cytosol"/>
    <property type="evidence" value="ECO:0007669"/>
    <property type="project" value="TreeGrafter"/>
</dbReference>
<proteinExistence type="predicted"/>
<reference evidence="4" key="1">
    <citation type="submission" date="2023-08" db="EMBL/GenBank/DDBJ databases">
        <authorList>
            <person name="Chen Y."/>
            <person name="Shah S."/>
            <person name="Dougan E. K."/>
            <person name="Thang M."/>
            <person name="Chan C."/>
        </authorList>
    </citation>
    <scope>NUCLEOTIDE SEQUENCE</scope>
</reference>
<dbReference type="Proteomes" id="UP001178507">
    <property type="component" value="Unassembled WGS sequence"/>
</dbReference>
<organism evidence="4 5">
    <name type="scientific">Effrenium voratum</name>
    <dbReference type="NCBI Taxonomy" id="2562239"/>
    <lineage>
        <taxon>Eukaryota</taxon>
        <taxon>Sar</taxon>
        <taxon>Alveolata</taxon>
        <taxon>Dinophyceae</taxon>
        <taxon>Suessiales</taxon>
        <taxon>Symbiodiniaceae</taxon>
        <taxon>Effrenium</taxon>
    </lineage>
</organism>
<evidence type="ECO:0000313" key="4">
    <source>
        <dbReference type="EMBL" id="CAJ1404289.1"/>
    </source>
</evidence>
<name>A0AA36JFT4_9DINO</name>
<dbReference type="AlphaFoldDB" id="A0AA36JFT4"/>
<evidence type="ECO:0000256" key="3">
    <source>
        <dbReference type="ARBA" id="ARBA00022737"/>
    </source>
</evidence>
<dbReference type="GO" id="GO:0031267">
    <property type="term" value="F:small GTPase binding"/>
    <property type="evidence" value="ECO:0007669"/>
    <property type="project" value="TreeGrafter"/>
</dbReference>
<keyword evidence="3" id="KW-0677">Repeat</keyword>
<dbReference type="InterPro" id="IPR032675">
    <property type="entry name" value="LRR_dom_sf"/>
</dbReference>
<keyword evidence="2" id="KW-0433">Leucine-rich repeat</keyword>
<accession>A0AA36JFT4</accession>
<evidence type="ECO:0000256" key="1">
    <source>
        <dbReference type="ARBA" id="ARBA00022468"/>
    </source>
</evidence>
<dbReference type="PANTHER" id="PTHR24113:SF12">
    <property type="entry name" value="RAN GTPASE-ACTIVATING PROTEIN 1"/>
    <property type="match status" value="1"/>
</dbReference>